<evidence type="ECO:0000256" key="1">
    <source>
        <dbReference type="SAM" id="MobiDB-lite"/>
    </source>
</evidence>
<feature type="transmembrane region" description="Helical" evidence="2">
    <location>
        <begin position="16"/>
        <end position="36"/>
    </location>
</feature>
<dbReference type="Proteomes" id="UP000602284">
    <property type="component" value="Unassembled WGS sequence"/>
</dbReference>
<feature type="transmembrane region" description="Helical" evidence="2">
    <location>
        <begin position="74"/>
        <end position="92"/>
    </location>
</feature>
<proteinExistence type="predicted"/>
<comment type="caution">
    <text evidence="3">The sequence shown here is derived from an EMBL/GenBank/DDBJ whole genome shotgun (WGS) entry which is preliminary data.</text>
</comment>
<reference evidence="3 4" key="1">
    <citation type="submission" date="2021-01" db="EMBL/GenBank/DDBJ databases">
        <title>Tumebacillus sp. strain ITR2 16S ribosomal RNA gene Genome sequencing and assembly.</title>
        <authorList>
            <person name="Kang M."/>
        </authorList>
    </citation>
    <scope>NUCLEOTIDE SEQUENCE [LARGE SCALE GENOMIC DNA]</scope>
    <source>
        <strain evidence="3 4">ITR2</strain>
    </source>
</reference>
<protein>
    <submittedName>
        <fullName evidence="3">Uncharacterized protein</fullName>
    </submittedName>
</protein>
<keyword evidence="4" id="KW-1185">Reference proteome</keyword>
<keyword evidence="2" id="KW-0472">Membrane</keyword>
<feature type="region of interest" description="Disordered" evidence="1">
    <location>
        <begin position="129"/>
        <end position="163"/>
    </location>
</feature>
<accession>A0ABS1J5J7</accession>
<sequence length="163" mass="18631">MSLTKKGSAWELAQSWYILLAFTGFFSWAAFLYIGIRTNQRKWWGMGIVYFLPFAVLFFYGAQHGSGSWQMNTFAPIWLVSIVATIVHAFLVRKEFLLRLAAHAELKWKANQDLKNSIELQYDVDLDDPLHKRKRNPQPAPTSETAAGSNTVKRNATDSDMVK</sequence>
<evidence type="ECO:0000313" key="3">
    <source>
        <dbReference type="EMBL" id="MBL0385309.1"/>
    </source>
</evidence>
<evidence type="ECO:0000256" key="2">
    <source>
        <dbReference type="SAM" id="Phobius"/>
    </source>
</evidence>
<organism evidence="3 4">
    <name type="scientific">Tumebacillus amylolyticus</name>
    <dbReference type="NCBI Taxonomy" id="2801339"/>
    <lineage>
        <taxon>Bacteria</taxon>
        <taxon>Bacillati</taxon>
        <taxon>Bacillota</taxon>
        <taxon>Bacilli</taxon>
        <taxon>Bacillales</taxon>
        <taxon>Alicyclobacillaceae</taxon>
        <taxon>Tumebacillus</taxon>
    </lineage>
</organism>
<keyword evidence="2" id="KW-0812">Transmembrane</keyword>
<gene>
    <name evidence="3" type="ORF">JJB07_01505</name>
</gene>
<feature type="transmembrane region" description="Helical" evidence="2">
    <location>
        <begin position="43"/>
        <end position="62"/>
    </location>
</feature>
<keyword evidence="2" id="KW-1133">Transmembrane helix</keyword>
<evidence type="ECO:0000313" key="4">
    <source>
        <dbReference type="Proteomes" id="UP000602284"/>
    </source>
</evidence>
<name>A0ABS1J5J7_9BACL</name>
<dbReference type="RefSeq" id="WP_201630530.1">
    <property type="nucleotide sequence ID" value="NZ_JAEQNB010000001.1"/>
</dbReference>
<feature type="compositionally biased region" description="Polar residues" evidence="1">
    <location>
        <begin position="141"/>
        <end position="154"/>
    </location>
</feature>
<dbReference type="EMBL" id="JAEQNB010000001">
    <property type="protein sequence ID" value="MBL0385309.1"/>
    <property type="molecule type" value="Genomic_DNA"/>
</dbReference>